<dbReference type="AlphaFoldDB" id="A0A2I7SHF3"/>
<dbReference type="SUPFAM" id="SSF58113">
    <property type="entry name" value="Apolipoprotein A-I"/>
    <property type="match status" value="1"/>
</dbReference>
<proteinExistence type="predicted"/>
<keyword evidence="2" id="KW-0472">Membrane</keyword>
<dbReference type="EMBL" id="CP025938">
    <property type="protein sequence ID" value="AUS05332.1"/>
    <property type="molecule type" value="Genomic_DNA"/>
</dbReference>
<dbReference type="RefSeq" id="WP_102995372.1">
    <property type="nucleotide sequence ID" value="NZ_CP025938.1"/>
</dbReference>
<dbReference type="OrthoDB" id="598035at2"/>
<evidence type="ECO:0000256" key="1">
    <source>
        <dbReference type="SAM" id="Coils"/>
    </source>
</evidence>
<sequence>MNDHGNTFLGLLAGTAIGAVLGILFAPDKGENTRQRISDEADTAKHKLTNLAHDLKEQALSTASVKKQSLDEHVEAIVSDVSYKAEDIISTLEKKLKDLKEKNKNLQKS</sequence>
<evidence type="ECO:0008006" key="5">
    <source>
        <dbReference type="Google" id="ProtNLM"/>
    </source>
</evidence>
<dbReference type="Proteomes" id="UP000236592">
    <property type="component" value="Chromosome"/>
</dbReference>
<reference evidence="4" key="1">
    <citation type="submission" date="2018-01" db="EMBL/GenBank/DDBJ databases">
        <title>Complete genome of Tamlana sp. UJ94.</title>
        <authorList>
            <person name="Jung J."/>
            <person name="Chung D."/>
            <person name="Bae S.S."/>
            <person name="Baek K."/>
        </authorList>
    </citation>
    <scope>NUCLEOTIDE SEQUENCE [LARGE SCALE GENOMIC DNA]</scope>
    <source>
        <strain evidence="4">UJ94</strain>
    </source>
</reference>
<dbReference type="InterPro" id="IPR024623">
    <property type="entry name" value="YtxH"/>
</dbReference>
<dbReference type="KEGG" id="taj:C1A40_07515"/>
<evidence type="ECO:0000313" key="4">
    <source>
        <dbReference type="Proteomes" id="UP000236592"/>
    </source>
</evidence>
<keyword evidence="4" id="KW-1185">Reference proteome</keyword>
<feature type="coiled-coil region" evidence="1">
    <location>
        <begin position="82"/>
        <end position="109"/>
    </location>
</feature>
<keyword evidence="1" id="KW-0175">Coiled coil</keyword>
<dbReference type="PANTHER" id="PTHR35792">
    <property type="entry name" value="GENERAL STRESS PROTEIN"/>
    <property type="match status" value="1"/>
</dbReference>
<gene>
    <name evidence="3" type="ORF">C1A40_07515</name>
</gene>
<keyword evidence="2" id="KW-1133">Transmembrane helix</keyword>
<keyword evidence="2" id="KW-0812">Transmembrane</keyword>
<name>A0A2I7SHF3_9FLAO</name>
<evidence type="ECO:0000256" key="2">
    <source>
        <dbReference type="SAM" id="Phobius"/>
    </source>
</evidence>
<feature type="transmembrane region" description="Helical" evidence="2">
    <location>
        <begin position="6"/>
        <end position="26"/>
    </location>
</feature>
<dbReference type="Pfam" id="PF12732">
    <property type="entry name" value="YtxH"/>
    <property type="match status" value="1"/>
</dbReference>
<dbReference type="PANTHER" id="PTHR35792:SF1">
    <property type="entry name" value="SLL0268 PROTEIN"/>
    <property type="match status" value="1"/>
</dbReference>
<dbReference type="Gene3D" id="1.20.120.20">
    <property type="entry name" value="Apolipoprotein"/>
    <property type="match status" value="1"/>
</dbReference>
<organism evidence="3 4">
    <name type="scientific">Pseudotamlana carrageenivorans</name>
    <dbReference type="NCBI Taxonomy" id="2069432"/>
    <lineage>
        <taxon>Bacteria</taxon>
        <taxon>Pseudomonadati</taxon>
        <taxon>Bacteroidota</taxon>
        <taxon>Flavobacteriia</taxon>
        <taxon>Flavobacteriales</taxon>
        <taxon>Flavobacteriaceae</taxon>
        <taxon>Pseudotamlana</taxon>
    </lineage>
</organism>
<evidence type="ECO:0000313" key="3">
    <source>
        <dbReference type="EMBL" id="AUS05332.1"/>
    </source>
</evidence>
<protein>
    <recommendedName>
        <fullName evidence="5">YtxH domain-containing protein</fullName>
    </recommendedName>
</protein>
<accession>A0A2I7SHF3</accession>
<dbReference type="InterPro" id="IPR052928">
    <property type="entry name" value="Desiccation-related_membrane"/>
</dbReference>